<dbReference type="AlphaFoldDB" id="A0A177ASW9"/>
<dbReference type="Proteomes" id="UP000078046">
    <property type="component" value="Unassembled WGS sequence"/>
</dbReference>
<evidence type="ECO:0000313" key="2">
    <source>
        <dbReference type="Proteomes" id="UP000078046"/>
    </source>
</evidence>
<gene>
    <name evidence="1" type="ORF">A3Q56_07961</name>
</gene>
<proteinExistence type="predicted"/>
<dbReference type="EMBL" id="LWCA01001918">
    <property type="protein sequence ID" value="OAF64334.1"/>
    <property type="molecule type" value="Genomic_DNA"/>
</dbReference>
<reference evidence="1 2" key="1">
    <citation type="submission" date="2016-04" db="EMBL/GenBank/DDBJ databases">
        <title>The genome of Intoshia linei affirms orthonectids as highly simplified spiralians.</title>
        <authorList>
            <person name="Mikhailov K.V."/>
            <person name="Slusarev G.S."/>
            <person name="Nikitin M.A."/>
            <person name="Logacheva M.D."/>
            <person name="Penin A."/>
            <person name="Aleoshin V."/>
            <person name="Panchin Y.V."/>
        </authorList>
    </citation>
    <scope>NUCLEOTIDE SEQUENCE [LARGE SCALE GENOMIC DNA]</scope>
    <source>
        <strain evidence="1">Intl2013</strain>
        <tissue evidence="1">Whole animal</tissue>
    </source>
</reference>
<sequence length="146" mass="16883">MWRLTAIAEQLRNTYIIFFTCKKIWRMFSFINAPLSMVNPNIPNHLPGSDEKIAVTIFYYQFYCFCSYNDTLDIRSSDRSGRDLTKLNLALLNSLSDIERNDSTFDGLKTSMHIDAMQSDDIKALYRNFLISTARDQEIASANNKT</sequence>
<organism evidence="1 2">
    <name type="scientific">Intoshia linei</name>
    <dbReference type="NCBI Taxonomy" id="1819745"/>
    <lineage>
        <taxon>Eukaryota</taxon>
        <taxon>Metazoa</taxon>
        <taxon>Spiralia</taxon>
        <taxon>Lophotrochozoa</taxon>
        <taxon>Mesozoa</taxon>
        <taxon>Orthonectida</taxon>
        <taxon>Rhopaluridae</taxon>
        <taxon>Intoshia</taxon>
    </lineage>
</organism>
<evidence type="ECO:0000313" key="1">
    <source>
        <dbReference type="EMBL" id="OAF64334.1"/>
    </source>
</evidence>
<comment type="caution">
    <text evidence="1">The sequence shown here is derived from an EMBL/GenBank/DDBJ whole genome shotgun (WGS) entry which is preliminary data.</text>
</comment>
<keyword evidence="2" id="KW-1185">Reference proteome</keyword>
<protein>
    <submittedName>
        <fullName evidence="1">Uncharacterized protein</fullName>
    </submittedName>
</protein>
<accession>A0A177ASW9</accession>
<name>A0A177ASW9_9BILA</name>